<accession>A0A1R2BK38</accession>
<dbReference type="Proteomes" id="UP000187209">
    <property type="component" value="Unassembled WGS sequence"/>
</dbReference>
<dbReference type="PIRSF" id="PIRSF000525">
    <property type="entry name" value="SerC"/>
    <property type="match status" value="1"/>
</dbReference>
<comment type="caution">
    <text evidence="13">The sequence shown here is derived from an EMBL/GenBank/DDBJ whole genome shotgun (WGS) entry which is preliminary data.</text>
</comment>
<dbReference type="Gene3D" id="3.90.1150.10">
    <property type="entry name" value="Aspartate Aminotransferase, domain 1"/>
    <property type="match status" value="1"/>
</dbReference>
<comment type="cofactor">
    <cofactor evidence="1">
        <name>pyridoxal 5'-phosphate</name>
        <dbReference type="ChEBI" id="CHEBI:597326"/>
    </cofactor>
</comment>
<name>A0A1R2BK38_9CILI</name>
<evidence type="ECO:0000256" key="4">
    <source>
        <dbReference type="ARBA" id="ARBA00013030"/>
    </source>
</evidence>
<dbReference type="EMBL" id="MPUH01000600">
    <property type="protein sequence ID" value="OMJ76975.1"/>
    <property type="molecule type" value="Genomic_DNA"/>
</dbReference>
<keyword evidence="14" id="KW-1185">Reference proteome</keyword>
<dbReference type="NCBIfam" id="NF003764">
    <property type="entry name" value="PRK05355.1"/>
    <property type="match status" value="1"/>
</dbReference>
<dbReference type="InterPro" id="IPR000192">
    <property type="entry name" value="Aminotrans_V_dom"/>
</dbReference>
<dbReference type="EC" id="2.6.1.52" evidence="4"/>
<dbReference type="OrthoDB" id="1703350at2759"/>
<keyword evidence="7" id="KW-0808">Transferase</keyword>
<evidence type="ECO:0000256" key="6">
    <source>
        <dbReference type="ARBA" id="ARBA00022605"/>
    </source>
</evidence>
<dbReference type="HAMAP" id="MF_00160">
    <property type="entry name" value="SerC_aminotrans_5"/>
    <property type="match status" value="1"/>
</dbReference>
<dbReference type="UniPathway" id="UPA00135">
    <property type="reaction ID" value="UER00197"/>
</dbReference>
<keyword evidence="9" id="KW-0718">Serine biosynthesis</keyword>
<dbReference type="PANTHER" id="PTHR43247">
    <property type="entry name" value="PHOSPHOSERINE AMINOTRANSFERASE"/>
    <property type="match status" value="1"/>
</dbReference>
<evidence type="ECO:0000256" key="1">
    <source>
        <dbReference type="ARBA" id="ARBA00001933"/>
    </source>
</evidence>
<evidence type="ECO:0000256" key="10">
    <source>
        <dbReference type="ARBA" id="ARBA00047630"/>
    </source>
</evidence>
<comment type="pathway">
    <text evidence="2">Amino-acid biosynthesis; L-serine biosynthesis; L-serine from 3-phospho-D-glycerate: step 2/3.</text>
</comment>
<evidence type="ECO:0000256" key="7">
    <source>
        <dbReference type="ARBA" id="ARBA00022679"/>
    </source>
</evidence>
<dbReference type="FunFam" id="3.40.640.10:FF:000010">
    <property type="entry name" value="Phosphoserine aminotransferase"/>
    <property type="match status" value="1"/>
</dbReference>
<evidence type="ECO:0000256" key="11">
    <source>
        <dbReference type="ARBA" id="ARBA00049007"/>
    </source>
</evidence>
<dbReference type="GO" id="GO:0030170">
    <property type="term" value="F:pyridoxal phosphate binding"/>
    <property type="evidence" value="ECO:0007669"/>
    <property type="project" value="TreeGrafter"/>
</dbReference>
<feature type="domain" description="Aminotransferase class V" evidence="12">
    <location>
        <begin position="4"/>
        <end position="354"/>
    </location>
</feature>
<comment type="catalytic activity">
    <reaction evidence="10">
        <text>4-(phosphooxy)-L-threonine + 2-oxoglutarate = (R)-3-hydroxy-2-oxo-4-phosphooxybutanoate + L-glutamate</text>
        <dbReference type="Rhea" id="RHEA:16573"/>
        <dbReference type="ChEBI" id="CHEBI:16810"/>
        <dbReference type="ChEBI" id="CHEBI:29985"/>
        <dbReference type="ChEBI" id="CHEBI:58452"/>
        <dbReference type="ChEBI" id="CHEBI:58538"/>
        <dbReference type="EC" id="2.6.1.52"/>
    </reaction>
</comment>
<dbReference type="GO" id="GO:0005737">
    <property type="term" value="C:cytoplasm"/>
    <property type="evidence" value="ECO:0007669"/>
    <property type="project" value="TreeGrafter"/>
</dbReference>
<organism evidence="13 14">
    <name type="scientific">Stentor coeruleus</name>
    <dbReference type="NCBI Taxonomy" id="5963"/>
    <lineage>
        <taxon>Eukaryota</taxon>
        <taxon>Sar</taxon>
        <taxon>Alveolata</taxon>
        <taxon>Ciliophora</taxon>
        <taxon>Postciliodesmatophora</taxon>
        <taxon>Heterotrichea</taxon>
        <taxon>Heterotrichida</taxon>
        <taxon>Stentoridae</taxon>
        <taxon>Stentor</taxon>
    </lineage>
</organism>
<evidence type="ECO:0000256" key="9">
    <source>
        <dbReference type="ARBA" id="ARBA00023299"/>
    </source>
</evidence>
<dbReference type="GO" id="GO:0006564">
    <property type="term" value="P:L-serine biosynthetic process"/>
    <property type="evidence" value="ECO:0007669"/>
    <property type="project" value="UniProtKB-KW"/>
</dbReference>
<evidence type="ECO:0000256" key="8">
    <source>
        <dbReference type="ARBA" id="ARBA00022898"/>
    </source>
</evidence>
<reference evidence="13 14" key="1">
    <citation type="submission" date="2016-11" db="EMBL/GenBank/DDBJ databases">
        <title>The macronuclear genome of Stentor coeruleus: a giant cell with tiny introns.</title>
        <authorList>
            <person name="Slabodnick M."/>
            <person name="Ruby J.G."/>
            <person name="Reiff S.B."/>
            <person name="Swart E.C."/>
            <person name="Gosai S."/>
            <person name="Prabakaran S."/>
            <person name="Witkowska E."/>
            <person name="Larue G.E."/>
            <person name="Fisher S."/>
            <person name="Freeman R.M."/>
            <person name="Gunawardena J."/>
            <person name="Chu W."/>
            <person name="Stover N.A."/>
            <person name="Gregory B.D."/>
            <person name="Nowacki M."/>
            <person name="Derisi J."/>
            <person name="Roy S.W."/>
            <person name="Marshall W.F."/>
            <person name="Sood P."/>
        </authorList>
    </citation>
    <scope>NUCLEOTIDE SEQUENCE [LARGE SCALE GENOMIC DNA]</scope>
    <source>
        <strain evidence="13">WM001</strain>
    </source>
</reference>
<evidence type="ECO:0000256" key="5">
    <source>
        <dbReference type="ARBA" id="ARBA00022576"/>
    </source>
</evidence>
<dbReference type="InterPro" id="IPR022278">
    <property type="entry name" value="Pser_aminoTfrase"/>
</dbReference>
<evidence type="ECO:0000256" key="2">
    <source>
        <dbReference type="ARBA" id="ARBA00005099"/>
    </source>
</evidence>
<keyword evidence="5" id="KW-0032">Aminotransferase</keyword>
<keyword evidence="6" id="KW-0028">Amino-acid biosynthesis</keyword>
<dbReference type="NCBIfam" id="TIGR01364">
    <property type="entry name" value="serC_1"/>
    <property type="match status" value="1"/>
</dbReference>
<evidence type="ECO:0000313" key="14">
    <source>
        <dbReference type="Proteomes" id="UP000187209"/>
    </source>
</evidence>
<comment type="similarity">
    <text evidence="3">Belongs to the class-V pyridoxal-phosphate-dependent aminotransferase family. SerC subfamily.</text>
</comment>
<keyword evidence="8" id="KW-0663">Pyridoxal phosphate</keyword>
<dbReference type="AlphaFoldDB" id="A0A1R2BK38"/>
<dbReference type="InterPro" id="IPR015424">
    <property type="entry name" value="PyrdxlP-dep_Trfase"/>
</dbReference>
<dbReference type="InterPro" id="IPR015422">
    <property type="entry name" value="PyrdxlP-dep_Trfase_small"/>
</dbReference>
<dbReference type="FunFam" id="3.90.1150.10:FF:000006">
    <property type="entry name" value="Phosphoserine aminotransferase"/>
    <property type="match status" value="1"/>
</dbReference>
<dbReference type="SUPFAM" id="SSF53383">
    <property type="entry name" value="PLP-dependent transferases"/>
    <property type="match status" value="1"/>
</dbReference>
<dbReference type="InterPro" id="IPR015421">
    <property type="entry name" value="PyrdxlP-dep_Trfase_major"/>
</dbReference>
<protein>
    <recommendedName>
        <fullName evidence="4">phosphoserine transaminase</fullName>
        <ecNumber evidence="4">2.6.1.52</ecNumber>
    </recommendedName>
</protein>
<dbReference type="Pfam" id="PF00266">
    <property type="entry name" value="Aminotran_5"/>
    <property type="match status" value="1"/>
</dbReference>
<dbReference type="GO" id="GO:0004648">
    <property type="term" value="F:O-phospho-L-serine:2-oxoglutarate aminotransferase activity"/>
    <property type="evidence" value="ECO:0007669"/>
    <property type="project" value="UniProtKB-EC"/>
</dbReference>
<evidence type="ECO:0000256" key="3">
    <source>
        <dbReference type="ARBA" id="ARBA00006904"/>
    </source>
</evidence>
<sequence length="367" mass="40564">MERIFNFSAGPSMLPVEVLETAAREMLNWHGTGMGIIEMSHRSKPFDSMHNKTIADLKELLHIPDNFKILMMHGGGTLQFACVALNLLGDKTKANYLITGAWSEKAAQEGAKYCTVNTVATGKTSNFTTVPDPATWNVDPEGAYFHYCANETIHGLEFDLTEEMLAKIGDLPIVADMSSNFLSKTIDFTKHAVVYAGAQKNAGPAGVAFVIVREDLLGKSLKIIPSLMDWKTTADNNSLYNTPPCFPIYMCGLYFDYMRRNGGLEAFIEIARQKSTLLYNTFAESNGYYTNPVNENFRSKMNVPFLIKGGNEAIEKKFLNEAEKVGLSTLAGHRSVGGLRASIYNGMPMEGVVKLVEFMKAFQTNNP</sequence>
<proteinExistence type="inferred from homology"/>
<gene>
    <name evidence="13" type="ORF">SteCoe_23522</name>
</gene>
<dbReference type="PANTHER" id="PTHR43247:SF1">
    <property type="entry name" value="PHOSPHOSERINE AMINOTRANSFERASE"/>
    <property type="match status" value="1"/>
</dbReference>
<evidence type="ECO:0000259" key="12">
    <source>
        <dbReference type="Pfam" id="PF00266"/>
    </source>
</evidence>
<comment type="catalytic activity">
    <reaction evidence="11">
        <text>O-phospho-L-serine + 2-oxoglutarate = 3-phosphooxypyruvate + L-glutamate</text>
        <dbReference type="Rhea" id="RHEA:14329"/>
        <dbReference type="ChEBI" id="CHEBI:16810"/>
        <dbReference type="ChEBI" id="CHEBI:18110"/>
        <dbReference type="ChEBI" id="CHEBI:29985"/>
        <dbReference type="ChEBI" id="CHEBI:57524"/>
        <dbReference type="EC" id="2.6.1.52"/>
    </reaction>
</comment>
<dbReference type="Gene3D" id="3.40.640.10">
    <property type="entry name" value="Type I PLP-dependent aspartate aminotransferase-like (Major domain)"/>
    <property type="match status" value="1"/>
</dbReference>
<evidence type="ECO:0000313" key="13">
    <source>
        <dbReference type="EMBL" id="OMJ76975.1"/>
    </source>
</evidence>